<feature type="transmembrane region" description="Helical" evidence="5">
    <location>
        <begin position="250"/>
        <end position="278"/>
    </location>
</feature>
<evidence type="ECO:0000256" key="1">
    <source>
        <dbReference type="ARBA" id="ARBA00004127"/>
    </source>
</evidence>
<keyword evidence="4 5" id="KW-0472">Membrane</keyword>
<evidence type="ECO:0000256" key="2">
    <source>
        <dbReference type="ARBA" id="ARBA00022692"/>
    </source>
</evidence>
<reference evidence="8" key="1">
    <citation type="journal article" date="2019" name="Int. J. Syst. Evol. Microbiol.">
        <title>The Global Catalogue of Microorganisms (GCM) 10K type strain sequencing project: providing services to taxonomists for standard genome sequencing and annotation.</title>
        <authorList>
            <consortium name="The Broad Institute Genomics Platform"/>
            <consortium name="The Broad Institute Genome Sequencing Center for Infectious Disease"/>
            <person name="Wu L."/>
            <person name="Ma J."/>
        </authorList>
    </citation>
    <scope>NUCLEOTIDE SEQUENCE [LARGE SCALE GENOMIC DNA]</scope>
    <source>
        <strain evidence="8">KCTC 33576</strain>
    </source>
</reference>
<keyword evidence="8" id="KW-1185">Reference proteome</keyword>
<feature type="transmembrane region" description="Helical" evidence="5">
    <location>
        <begin position="79"/>
        <end position="100"/>
    </location>
</feature>
<keyword evidence="2 5" id="KW-0812">Transmembrane</keyword>
<name>A0ABW5XJP5_9MICO</name>
<feature type="transmembrane region" description="Helical" evidence="5">
    <location>
        <begin position="223"/>
        <end position="244"/>
    </location>
</feature>
<feature type="transmembrane region" description="Helical" evidence="5">
    <location>
        <begin position="21"/>
        <end position="42"/>
    </location>
</feature>
<evidence type="ECO:0000313" key="8">
    <source>
        <dbReference type="Proteomes" id="UP001597391"/>
    </source>
</evidence>
<gene>
    <name evidence="7" type="ORF">ACFSYH_14645</name>
</gene>
<evidence type="ECO:0000256" key="5">
    <source>
        <dbReference type="SAM" id="Phobius"/>
    </source>
</evidence>
<sequence>MSAQQVGTSRGSRWVRATANWWLPTIPLARVAVFRVLVYSFVIVDILKFLTDVIPHGYQIELYQPVLIGRVLPFPEPSVGYAIFLQWSIIIACIVAMTGYLPRISGFAVAVLFLAWLENSQGFSYVQHDHMALVLATWVLPTVGRARFYDERSSQAAGWALRMVQVATIATYFGSVFSKIASNGWSFIAWPNSSVFTWAFMRRGSDLITWTLNYPWLLKSAQWGLYIVEVLSPVVLFLRGRWLYLAVGFFFLFHFATYLSLGIHFLPTVMCWFAFLPLEKIPYALRRTVNRFQAAR</sequence>
<dbReference type="Proteomes" id="UP001597391">
    <property type="component" value="Unassembled WGS sequence"/>
</dbReference>
<evidence type="ECO:0000256" key="3">
    <source>
        <dbReference type="ARBA" id="ARBA00022989"/>
    </source>
</evidence>
<comment type="subcellular location">
    <subcellularLocation>
        <location evidence="1">Endomembrane system</location>
        <topology evidence="1">Multi-pass membrane protein</topology>
    </subcellularLocation>
</comment>
<dbReference type="SMART" id="SM00752">
    <property type="entry name" value="HTTM"/>
    <property type="match status" value="1"/>
</dbReference>
<organism evidence="7 8">
    <name type="scientific">Populibacterium corticicola</name>
    <dbReference type="NCBI Taxonomy" id="1812826"/>
    <lineage>
        <taxon>Bacteria</taxon>
        <taxon>Bacillati</taxon>
        <taxon>Actinomycetota</taxon>
        <taxon>Actinomycetes</taxon>
        <taxon>Micrococcales</taxon>
        <taxon>Jonesiaceae</taxon>
        <taxon>Populibacterium</taxon>
    </lineage>
</organism>
<comment type="caution">
    <text evidence="7">The sequence shown here is derived from an EMBL/GenBank/DDBJ whole genome shotgun (WGS) entry which is preliminary data.</text>
</comment>
<dbReference type="InterPro" id="IPR011020">
    <property type="entry name" value="HTTM-like"/>
</dbReference>
<evidence type="ECO:0000256" key="4">
    <source>
        <dbReference type="ARBA" id="ARBA00023136"/>
    </source>
</evidence>
<accession>A0ABW5XJP5</accession>
<dbReference type="RefSeq" id="WP_377468189.1">
    <property type="nucleotide sequence ID" value="NZ_JBHUOP010000010.1"/>
</dbReference>
<proteinExistence type="predicted"/>
<dbReference type="EMBL" id="JBHUOP010000010">
    <property type="protein sequence ID" value="MFD2841797.1"/>
    <property type="molecule type" value="Genomic_DNA"/>
</dbReference>
<keyword evidence="3 5" id="KW-1133">Transmembrane helix</keyword>
<evidence type="ECO:0000313" key="7">
    <source>
        <dbReference type="EMBL" id="MFD2841797.1"/>
    </source>
</evidence>
<protein>
    <recommendedName>
        <fullName evidence="6">HTTM-like domain-containing protein</fullName>
    </recommendedName>
</protein>
<evidence type="ECO:0000259" key="6">
    <source>
        <dbReference type="SMART" id="SM00752"/>
    </source>
</evidence>
<feature type="domain" description="HTTM-like" evidence="6">
    <location>
        <begin position="23"/>
        <end position="280"/>
    </location>
</feature>